<feature type="transmembrane region" description="Helical" evidence="4">
    <location>
        <begin position="32"/>
        <end position="52"/>
    </location>
</feature>
<evidence type="ECO:0000256" key="4">
    <source>
        <dbReference type="SAM" id="Phobius"/>
    </source>
</evidence>
<keyword evidence="1" id="KW-0805">Transcription regulation</keyword>
<evidence type="ECO:0000313" key="6">
    <source>
        <dbReference type="EMBL" id="AGC72858.1"/>
    </source>
</evidence>
<dbReference type="AlphaFoldDB" id="L7W0D9"/>
<dbReference type="PROSITE" id="PS01124">
    <property type="entry name" value="HTH_ARAC_FAMILY_2"/>
    <property type="match status" value="1"/>
</dbReference>
<organism evidence="6">
    <name type="scientific">uncultured bacterium A1Q1_fos_97</name>
    <dbReference type="NCBI Taxonomy" id="1256593"/>
    <lineage>
        <taxon>Bacteria</taxon>
        <taxon>environmental samples</taxon>
    </lineage>
</organism>
<name>L7W0D9_9BACT</name>
<dbReference type="Gene3D" id="1.10.10.60">
    <property type="entry name" value="Homeodomain-like"/>
    <property type="match status" value="2"/>
</dbReference>
<proteinExistence type="predicted"/>
<keyword evidence="3" id="KW-0804">Transcription</keyword>
<feature type="transmembrane region" description="Helical" evidence="4">
    <location>
        <begin position="177"/>
        <end position="197"/>
    </location>
</feature>
<evidence type="ECO:0000256" key="2">
    <source>
        <dbReference type="ARBA" id="ARBA00023125"/>
    </source>
</evidence>
<feature type="transmembrane region" description="Helical" evidence="4">
    <location>
        <begin position="95"/>
        <end position="113"/>
    </location>
</feature>
<protein>
    <submittedName>
        <fullName evidence="6">Helix-turn-helix-domain containing protein, AraC type</fullName>
    </submittedName>
</protein>
<dbReference type="EMBL" id="JX649914">
    <property type="protein sequence ID" value="AGC72858.1"/>
    <property type="molecule type" value="Genomic_DNA"/>
</dbReference>
<dbReference type="PROSITE" id="PS00041">
    <property type="entry name" value="HTH_ARAC_FAMILY_1"/>
    <property type="match status" value="1"/>
</dbReference>
<reference evidence="6" key="1">
    <citation type="submission" date="2012-09" db="EMBL/GenBank/DDBJ databases">
        <title>Metagenomic Characterization of a Microbial Community in Wastewater Detects High Levels of Antibiotic Resistance.</title>
        <authorList>
            <person name="Abrams M."/>
            <person name="Caldwell A."/>
            <person name="Vandaei E."/>
            <person name="Lee W."/>
            <person name="Perrott J."/>
            <person name="Khan S.Y."/>
            <person name="Ta J."/>
            <person name="Romero D."/>
            <person name="Nguyen V."/>
            <person name="Pourmand N."/>
            <person name="Ouverney C.C."/>
        </authorList>
    </citation>
    <scope>NUCLEOTIDE SEQUENCE</scope>
</reference>
<keyword evidence="4" id="KW-1133">Transmembrane helix</keyword>
<evidence type="ECO:0000256" key="3">
    <source>
        <dbReference type="ARBA" id="ARBA00023163"/>
    </source>
</evidence>
<keyword evidence="4" id="KW-0812">Transmembrane</keyword>
<feature type="transmembrane region" description="Helical" evidence="4">
    <location>
        <begin position="133"/>
        <end position="156"/>
    </location>
</feature>
<dbReference type="PANTHER" id="PTHR43280">
    <property type="entry name" value="ARAC-FAMILY TRANSCRIPTIONAL REGULATOR"/>
    <property type="match status" value="1"/>
</dbReference>
<feature type="domain" description="HTH araC/xylS-type" evidence="5">
    <location>
        <begin position="265"/>
        <end position="369"/>
    </location>
</feature>
<evidence type="ECO:0000259" key="5">
    <source>
        <dbReference type="PROSITE" id="PS01124"/>
    </source>
</evidence>
<sequence length="373" mass="43520">MLINAISASSFFYLAFVLLVKGLTTNRLGNRWLAAFVIFVGFLQLDDALIISRTYFQYPHFYNVFDPFLFGIAPAFYWATFHFVQPSRRFYRQSLWHFIPCYLILLLSIPAFLDSKAEKLAILKALEERGQVLGPLEIVVFTLIFAQCVLYIFLSYRRILQHQQNLKKVSSSQEGTDLRWFIYFLNGVALLLLFWVIEVTFYTNFLDGKMSWIYWLGTFYLGFYAIQQKEIYPFAPQELAEIAAIIQEQPLTNSYASSIDEAKKEQLLRLMESERPYLDPELSLPKLAKLMHCSTHELSHLINQGFERNFYQFINAYRVEESKRLLGDPKLEHLTILAIGFEAGFNSKTTFNTTFKQSVGMSPLEFRKRKTMA</sequence>
<dbReference type="GO" id="GO:0043565">
    <property type="term" value="F:sequence-specific DNA binding"/>
    <property type="evidence" value="ECO:0007669"/>
    <property type="project" value="InterPro"/>
</dbReference>
<accession>L7W0D9</accession>
<dbReference type="PANTHER" id="PTHR43280:SF29">
    <property type="entry name" value="ARAC-FAMILY TRANSCRIPTIONAL REGULATOR"/>
    <property type="match status" value="1"/>
</dbReference>
<dbReference type="GO" id="GO:0003700">
    <property type="term" value="F:DNA-binding transcription factor activity"/>
    <property type="evidence" value="ECO:0007669"/>
    <property type="project" value="InterPro"/>
</dbReference>
<keyword evidence="4" id="KW-0472">Membrane</keyword>
<dbReference type="InterPro" id="IPR018062">
    <property type="entry name" value="HTH_AraC-typ_CS"/>
</dbReference>
<dbReference type="InterPro" id="IPR009057">
    <property type="entry name" value="Homeodomain-like_sf"/>
</dbReference>
<feature type="transmembrane region" description="Helical" evidence="4">
    <location>
        <begin position="209"/>
        <end position="226"/>
    </location>
</feature>
<dbReference type="Pfam" id="PF12833">
    <property type="entry name" value="HTH_18"/>
    <property type="match status" value="1"/>
</dbReference>
<dbReference type="InterPro" id="IPR018060">
    <property type="entry name" value="HTH_AraC"/>
</dbReference>
<keyword evidence="2" id="KW-0238">DNA-binding</keyword>
<feature type="transmembrane region" description="Helical" evidence="4">
    <location>
        <begin position="64"/>
        <end position="83"/>
    </location>
</feature>
<evidence type="ECO:0000256" key="1">
    <source>
        <dbReference type="ARBA" id="ARBA00023015"/>
    </source>
</evidence>
<dbReference type="SUPFAM" id="SSF46689">
    <property type="entry name" value="Homeodomain-like"/>
    <property type="match status" value="1"/>
</dbReference>
<dbReference type="SMART" id="SM00342">
    <property type="entry name" value="HTH_ARAC"/>
    <property type="match status" value="1"/>
</dbReference>
<feature type="transmembrane region" description="Helical" evidence="4">
    <location>
        <begin position="6"/>
        <end position="23"/>
    </location>
</feature>